<proteinExistence type="predicted"/>
<reference evidence="3" key="1">
    <citation type="submission" date="2016-04" db="EMBL/GenBank/DDBJ databases">
        <authorList>
            <person name="Evans L.H."/>
            <person name="Alamgir A."/>
            <person name="Owens N."/>
            <person name="Weber N.D."/>
            <person name="Virtaneva K."/>
            <person name="Barbian K."/>
            <person name="Babar A."/>
            <person name="Rosenke K."/>
        </authorList>
    </citation>
    <scope>NUCLEOTIDE SEQUENCE</scope>
    <source>
        <strain evidence="3">86</strain>
    </source>
</reference>
<dbReference type="Pfam" id="PF02254">
    <property type="entry name" value="TrkA_N"/>
    <property type="match status" value="1"/>
</dbReference>
<gene>
    <name evidence="3" type="primary">ktrA</name>
    <name evidence="3" type="ORF">KL86CLO1_12210</name>
</gene>
<evidence type="ECO:0000313" key="3">
    <source>
        <dbReference type="EMBL" id="SBW06790.1"/>
    </source>
</evidence>
<dbReference type="Gene3D" id="3.40.50.720">
    <property type="entry name" value="NAD(P)-binding Rossmann-like Domain"/>
    <property type="match status" value="1"/>
</dbReference>
<dbReference type="InterPro" id="IPR006037">
    <property type="entry name" value="RCK_C"/>
</dbReference>
<feature type="domain" description="RCK C-terminal" evidence="2">
    <location>
        <begin position="134"/>
        <end position="217"/>
    </location>
</feature>
<organism evidence="3">
    <name type="scientific">uncultured Eubacteriales bacterium</name>
    <dbReference type="NCBI Taxonomy" id="172733"/>
    <lineage>
        <taxon>Bacteria</taxon>
        <taxon>Bacillati</taxon>
        <taxon>Bacillota</taxon>
        <taxon>Clostridia</taxon>
        <taxon>Eubacteriales</taxon>
        <taxon>environmental samples</taxon>
    </lineage>
</organism>
<sequence length="217" mass="23308">MKTFVVIGLGRFGSAVATELCILGHEVLAIDATEENVMAVADHVTHAVTGDARDPAVLRALGVRNYDCAIVAVGDDVGNSALITLNLKEIGVKEVICKAQSHVHRKVLEKIGADRVVFPEHEMGVKLAQGLSSSNVINFIELSDDFGIVELGTPKSWQNMTIRELDVRAKFHVNIIAIRKAAGGELLVAPGGDYVLGPKDTVVTLGRNDDINRLHDL</sequence>
<dbReference type="GO" id="GO:0006813">
    <property type="term" value="P:potassium ion transport"/>
    <property type="evidence" value="ECO:0007669"/>
    <property type="project" value="InterPro"/>
</dbReference>
<protein>
    <submittedName>
        <fullName evidence="3">Ktr system potassium uptake protein A</fullName>
    </submittedName>
</protein>
<dbReference type="AlphaFoldDB" id="A0A212K4X2"/>
<dbReference type="PROSITE" id="PS51201">
    <property type="entry name" value="RCK_N"/>
    <property type="match status" value="1"/>
</dbReference>
<accession>A0A212K4X2</accession>
<evidence type="ECO:0000259" key="1">
    <source>
        <dbReference type="PROSITE" id="PS51201"/>
    </source>
</evidence>
<dbReference type="SUPFAM" id="SSF51735">
    <property type="entry name" value="NAD(P)-binding Rossmann-fold domains"/>
    <property type="match status" value="1"/>
</dbReference>
<feature type="domain" description="RCK N-terminal" evidence="1">
    <location>
        <begin position="1"/>
        <end position="117"/>
    </location>
</feature>
<dbReference type="InterPro" id="IPR050721">
    <property type="entry name" value="Trk_Ktr_HKT_K-transport"/>
</dbReference>
<dbReference type="GO" id="GO:0008324">
    <property type="term" value="F:monoatomic cation transmembrane transporter activity"/>
    <property type="evidence" value="ECO:0007669"/>
    <property type="project" value="InterPro"/>
</dbReference>
<dbReference type="InterPro" id="IPR003148">
    <property type="entry name" value="RCK_N"/>
</dbReference>
<dbReference type="SUPFAM" id="SSF116726">
    <property type="entry name" value="TrkA C-terminal domain-like"/>
    <property type="match status" value="1"/>
</dbReference>
<dbReference type="Gene3D" id="3.30.70.1450">
    <property type="entry name" value="Regulator of K+ conductance, C-terminal domain"/>
    <property type="match status" value="1"/>
</dbReference>
<dbReference type="PANTHER" id="PTHR43833:SF7">
    <property type="entry name" value="KTR SYSTEM POTASSIUM UPTAKE PROTEIN C"/>
    <property type="match status" value="1"/>
</dbReference>
<evidence type="ECO:0000259" key="2">
    <source>
        <dbReference type="PROSITE" id="PS51202"/>
    </source>
</evidence>
<dbReference type="InterPro" id="IPR036291">
    <property type="entry name" value="NAD(P)-bd_dom_sf"/>
</dbReference>
<dbReference type="PANTHER" id="PTHR43833">
    <property type="entry name" value="POTASSIUM CHANNEL PROTEIN 2-RELATED-RELATED"/>
    <property type="match status" value="1"/>
</dbReference>
<dbReference type="Pfam" id="PF02080">
    <property type="entry name" value="TrkA_C"/>
    <property type="match status" value="1"/>
</dbReference>
<dbReference type="PROSITE" id="PS51202">
    <property type="entry name" value="RCK_C"/>
    <property type="match status" value="1"/>
</dbReference>
<name>A0A212K4X2_9FIRM</name>
<dbReference type="EMBL" id="FLUN01000001">
    <property type="protein sequence ID" value="SBW06790.1"/>
    <property type="molecule type" value="Genomic_DNA"/>
</dbReference>
<dbReference type="InterPro" id="IPR036721">
    <property type="entry name" value="RCK_C_sf"/>
</dbReference>